<organism evidence="2 3">
    <name type="scientific">Chlorella ohadii</name>
    <dbReference type="NCBI Taxonomy" id="2649997"/>
    <lineage>
        <taxon>Eukaryota</taxon>
        <taxon>Viridiplantae</taxon>
        <taxon>Chlorophyta</taxon>
        <taxon>core chlorophytes</taxon>
        <taxon>Trebouxiophyceae</taxon>
        <taxon>Chlorellales</taxon>
        <taxon>Chlorellaceae</taxon>
        <taxon>Chlorella clade</taxon>
        <taxon>Chlorella</taxon>
    </lineage>
</organism>
<evidence type="ECO:0000313" key="3">
    <source>
        <dbReference type="Proteomes" id="UP001205105"/>
    </source>
</evidence>
<feature type="repeat" description="ANK" evidence="1">
    <location>
        <begin position="312"/>
        <end position="344"/>
    </location>
</feature>
<keyword evidence="3" id="KW-1185">Reference proteome</keyword>
<feature type="repeat" description="ANK" evidence="1">
    <location>
        <begin position="159"/>
        <end position="198"/>
    </location>
</feature>
<proteinExistence type="predicted"/>
<evidence type="ECO:0000256" key="1">
    <source>
        <dbReference type="PROSITE-ProRule" id="PRU00023"/>
    </source>
</evidence>
<gene>
    <name evidence="2" type="ORF">COHA_006643</name>
</gene>
<dbReference type="InterPro" id="IPR051616">
    <property type="entry name" value="Cul2-RING_E3_ligase_SR"/>
</dbReference>
<dbReference type="PROSITE" id="PS50297">
    <property type="entry name" value="ANK_REP_REGION"/>
    <property type="match status" value="4"/>
</dbReference>
<name>A0AAD5H0N2_9CHLO</name>
<keyword evidence="1" id="KW-0040">ANK repeat</keyword>
<evidence type="ECO:0000313" key="2">
    <source>
        <dbReference type="EMBL" id="KAI7839644.1"/>
    </source>
</evidence>
<reference evidence="2" key="1">
    <citation type="submission" date="2020-11" db="EMBL/GenBank/DDBJ databases">
        <title>Chlorella ohadii genome sequencing and assembly.</title>
        <authorList>
            <person name="Murik O."/>
            <person name="Treves H."/>
            <person name="Kedem I."/>
            <person name="Shotland Y."/>
            <person name="Kaplan A."/>
        </authorList>
    </citation>
    <scope>NUCLEOTIDE SEQUENCE</scope>
    <source>
        <strain evidence="2">1</strain>
    </source>
</reference>
<sequence length="499" mass="50734">MSRCIRLASAPPPPPAALLRVPPPAQHARVAATLRQGDAADYAGRTSLHRYATAGDAAGLRRSLQQQGGFNVDEKDDNECTALHLAAMSGSEECIAELLAAGANPSATECRGITPLHFSVLLGSPAGTQALIAAGAPLEACVGDAFSVMQMDMRASTGLGDRPLHWAALRTAGPYTDGIGAHVELLLAAGADPNARNDCRCTPLIYAALGGRPELGGNAEAVRLLLAAGADSTVQDHDTGFTALHWAAFGGLTCAFALKALLDGGADPNARSPTGLTPLHVACQAAIPGYMDDMCVAALLRAGADPAAMEYQGVTPAHFAAVAGSAAAIQLLAEAGVLVDSVTTVSASTVTAIRDDRGMVRRVAATGQGCTPLHWAAQAAQPEAVAALLAAGADPEARDALGRTALHHAAAGDAVERINASLPNTRRIPLGTNSNEPGFMEAALEWTGGSGTESRQAACVRSLLAAGADRGAREGSGLTPADLAARHNHTVCLKLLAGK</sequence>
<dbReference type="InterPro" id="IPR002110">
    <property type="entry name" value="Ankyrin_rpt"/>
</dbReference>
<dbReference type="PANTHER" id="PTHR46224">
    <property type="entry name" value="ANKYRIN REPEAT FAMILY PROTEIN"/>
    <property type="match status" value="1"/>
</dbReference>
<dbReference type="AlphaFoldDB" id="A0AAD5H0N2"/>
<feature type="repeat" description="ANK" evidence="1">
    <location>
        <begin position="239"/>
        <end position="273"/>
    </location>
</feature>
<feature type="repeat" description="ANK" evidence="1">
    <location>
        <begin position="78"/>
        <end position="110"/>
    </location>
</feature>
<dbReference type="Pfam" id="PF00023">
    <property type="entry name" value="Ank"/>
    <property type="match status" value="1"/>
</dbReference>
<dbReference type="PRINTS" id="PR01415">
    <property type="entry name" value="ANKYRIN"/>
</dbReference>
<accession>A0AAD5H0N2</accession>
<dbReference type="PANTHER" id="PTHR46224:SF6">
    <property type="entry name" value="ANKYRIN REPEAT FAMILY PROTEIN"/>
    <property type="match status" value="1"/>
</dbReference>
<dbReference type="SMART" id="SM00248">
    <property type="entry name" value="ANK"/>
    <property type="match status" value="10"/>
</dbReference>
<dbReference type="InterPro" id="IPR036770">
    <property type="entry name" value="Ankyrin_rpt-contain_sf"/>
</dbReference>
<dbReference type="SUPFAM" id="SSF48403">
    <property type="entry name" value="Ankyrin repeat"/>
    <property type="match status" value="2"/>
</dbReference>
<feature type="repeat" description="ANK" evidence="1">
    <location>
        <begin position="202"/>
        <end position="237"/>
    </location>
</feature>
<protein>
    <submittedName>
        <fullName evidence="2">Uncharacterized protein</fullName>
    </submittedName>
</protein>
<comment type="caution">
    <text evidence="2">The sequence shown here is derived from an EMBL/GenBank/DDBJ whole genome shotgun (WGS) entry which is preliminary data.</text>
</comment>
<dbReference type="Proteomes" id="UP001205105">
    <property type="component" value="Unassembled WGS sequence"/>
</dbReference>
<feature type="repeat" description="ANK" evidence="1">
    <location>
        <begin position="368"/>
        <end position="400"/>
    </location>
</feature>
<dbReference type="Gene3D" id="1.25.40.20">
    <property type="entry name" value="Ankyrin repeat-containing domain"/>
    <property type="match status" value="5"/>
</dbReference>
<dbReference type="Pfam" id="PF13637">
    <property type="entry name" value="Ank_4"/>
    <property type="match status" value="1"/>
</dbReference>
<dbReference type="PROSITE" id="PS50088">
    <property type="entry name" value="ANK_REPEAT"/>
    <property type="match status" value="7"/>
</dbReference>
<dbReference type="EMBL" id="JADXDR010000096">
    <property type="protein sequence ID" value="KAI7839644.1"/>
    <property type="molecule type" value="Genomic_DNA"/>
</dbReference>
<feature type="repeat" description="ANK" evidence="1">
    <location>
        <begin position="274"/>
        <end position="311"/>
    </location>
</feature>
<dbReference type="Pfam" id="PF12796">
    <property type="entry name" value="Ank_2"/>
    <property type="match status" value="2"/>
</dbReference>